<feature type="region of interest" description="Disordered" evidence="8">
    <location>
        <begin position="239"/>
        <end position="275"/>
    </location>
</feature>
<keyword evidence="6 9" id="KW-0472">Membrane</keyword>
<gene>
    <name evidence="11" type="ORF">EPUS_06186</name>
</gene>
<feature type="transmembrane region" description="Helical" evidence="9">
    <location>
        <begin position="378"/>
        <end position="396"/>
    </location>
</feature>
<feature type="compositionally biased region" description="Polar residues" evidence="8">
    <location>
        <begin position="246"/>
        <end position="255"/>
    </location>
</feature>
<dbReference type="EMBL" id="KE720818">
    <property type="protein sequence ID" value="ERF75146.1"/>
    <property type="molecule type" value="Genomic_DNA"/>
</dbReference>
<dbReference type="Proteomes" id="UP000019373">
    <property type="component" value="Unassembled WGS sequence"/>
</dbReference>
<evidence type="ECO:0000313" key="12">
    <source>
        <dbReference type="Proteomes" id="UP000019373"/>
    </source>
</evidence>
<feature type="transmembrane region" description="Helical" evidence="9">
    <location>
        <begin position="199"/>
        <end position="221"/>
    </location>
</feature>
<evidence type="ECO:0000256" key="1">
    <source>
        <dbReference type="ARBA" id="ARBA00004141"/>
    </source>
</evidence>
<dbReference type="PANTHER" id="PTHR43029">
    <property type="entry name" value="AMMONIUM TRANSPORTER MEP2"/>
    <property type="match status" value="1"/>
</dbReference>
<evidence type="ECO:0000256" key="2">
    <source>
        <dbReference type="ARBA" id="ARBA00005887"/>
    </source>
</evidence>
<feature type="transmembrane region" description="Helical" evidence="9">
    <location>
        <begin position="72"/>
        <end position="89"/>
    </location>
</feature>
<feature type="transmembrane region" description="Helical" evidence="9">
    <location>
        <begin position="349"/>
        <end position="372"/>
    </location>
</feature>
<feature type="domain" description="Ammonium transporter AmtB-like" evidence="10">
    <location>
        <begin position="265"/>
        <end position="485"/>
    </location>
</feature>
<evidence type="ECO:0000256" key="7">
    <source>
        <dbReference type="ARBA" id="ARBA00023177"/>
    </source>
</evidence>
<evidence type="ECO:0000256" key="4">
    <source>
        <dbReference type="ARBA" id="ARBA00022692"/>
    </source>
</evidence>
<organism evidence="11 12">
    <name type="scientific">Endocarpon pusillum (strain Z07020 / HMAS-L-300199)</name>
    <name type="common">Lichen-forming fungus</name>
    <dbReference type="NCBI Taxonomy" id="1263415"/>
    <lineage>
        <taxon>Eukaryota</taxon>
        <taxon>Fungi</taxon>
        <taxon>Dikarya</taxon>
        <taxon>Ascomycota</taxon>
        <taxon>Pezizomycotina</taxon>
        <taxon>Eurotiomycetes</taxon>
        <taxon>Chaetothyriomycetidae</taxon>
        <taxon>Verrucariales</taxon>
        <taxon>Verrucariaceae</taxon>
        <taxon>Endocarpon</taxon>
    </lineage>
</organism>
<name>U1GT36_ENDPU</name>
<keyword evidence="12" id="KW-1185">Reference proteome</keyword>
<feature type="domain" description="Ammonium transporter AmtB-like" evidence="10">
    <location>
        <begin position="39"/>
        <end position="220"/>
    </location>
</feature>
<evidence type="ECO:0000256" key="3">
    <source>
        <dbReference type="ARBA" id="ARBA00022448"/>
    </source>
</evidence>
<dbReference type="SUPFAM" id="SSF111352">
    <property type="entry name" value="Ammonium transporter"/>
    <property type="match status" value="2"/>
</dbReference>
<comment type="similarity">
    <text evidence="2">Belongs to the ammonia transporter channel (TC 1.A.11.2) family.</text>
</comment>
<protein>
    <recommendedName>
        <fullName evidence="10">Ammonium transporter AmtB-like domain-containing protein</fullName>
    </recommendedName>
</protein>
<dbReference type="GO" id="GO:0005886">
    <property type="term" value="C:plasma membrane"/>
    <property type="evidence" value="ECO:0007669"/>
    <property type="project" value="TreeGrafter"/>
</dbReference>
<sequence length="521" mass="56365">MSEPTYILSTVPPYSSGQNATIPQIAAAPYRYFQGADLAWMMMSSALVLLMIPGIALFYSGVSKSRFALSQAWLPIMSTAIVGLEWYLWGYSIAFSNSPSSRVFWGSTDGIALHNVLFRPVRSSGDLQTESPVIPELVYALFQGMFACFTASLVSGAAICKDRPGHFLVFILLWTTFVYNPIARWTWNPEGWSHRIGALDFAGGTAVHICAGATVLAHSVYHRCLPKVEEFLERILGGPRDPAGPPTNSSNSVSADRTLGSAHPREADQPGQDPSHNVENVLLGTLLLWIGWFGFNGGSALGANLRAVSACVSTHLSACAGGVTLCILQLLRGPVAPGRARDRTEDASVFMWSIVEFCNGAVVGLICITPAAGYVPHQISPVFGIIGALICSHMTFVSVKLGDTHGIIVYHGVGGLIGMFLTGCFARKNVAHLDGFTNINGGGWDGHWITLGWQIADALAGMGWAFTITLVILLLLEPFMYLSRSKRARYPIVQGDKLTDEWTIQEAVEMSEVPSRRTLPR</sequence>
<evidence type="ECO:0000256" key="9">
    <source>
        <dbReference type="SAM" id="Phobius"/>
    </source>
</evidence>
<reference evidence="12" key="1">
    <citation type="journal article" date="2014" name="BMC Genomics">
        <title>Genome characteristics reveal the impact of lichenization on lichen-forming fungus Endocarpon pusillum Hedwig (Verrucariales, Ascomycota).</title>
        <authorList>
            <person name="Wang Y.-Y."/>
            <person name="Liu B."/>
            <person name="Zhang X.-Y."/>
            <person name="Zhou Q.-M."/>
            <person name="Zhang T."/>
            <person name="Li H."/>
            <person name="Yu Y.-F."/>
            <person name="Zhang X.-L."/>
            <person name="Hao X.-Y."/>
            <person name="Wang M."/>
            <person name="Wang L."/>
            <person name="Wei J.-C."/>
        </authorList>
    </citation>
    <scope>NUCLEOTIDE SEQUENCE [LARGE SCALE GENOMIC DNA]</scope>
    <source>
        <strain evidence="12">Z07020 / HMAS-L-300199</strain>
    </source>
</reference>
<evidence type="ECO:0000259" key="10">
    <source>
        <dbReference type="Pfam" id="PF00909"/>
    </source>
</evidence>
<dbReference type="GO" id="GO:0008519">
    <property type="term" value="F:ammonium channel activity"/>
    <property type="evidence" value="ECO:0007669"/>
    <property type="project" value="InterPro"/>
</dbReference>
<proteinExistence type="inferred from homology"/>
<dbReference type="Pfam" id="PF00909">
    <property type="entry name" value="Ammonium_transp"/>
    <property type="match status" value="2"/>
</dbReference>
<comment type="subcellular location">
    <subcellularLocation>
        <location evidence="1">Membrane</location>
        <topology evidence="1">Multi-pass membrane protein</topology>
    </subcellularLocation>
</comment>
<dbReference type="InterPro" id="IPR024041">
    <property type="entry name" value="NH4_transpt_AmtB-like_dom"/>
</dbReference>
<dbReference type="InterPro" id="IPR029020">
    <property type="entry name" value="Ammonium/urea_transptr"/>
</dbReference>
<dbReference type="OMA" id="HFFGMSD"/>
<dbReference type="Gene3D" id="1.10.3430.10">
    <property type="entry name" value="Ammonium transporter AmtB like domains"/>
    <property type="match status" value="1"/>
</dbReference>
<dbReference type="RefSeq" id="XP_007787493.1">
    <property type="nucleotide sequence ID" value="XM_007789303.1"/>
</dbReference>
<dbReference type="GeneID" id="19241130"/>
<dbReference type="InterPro" id="IPR001905">
    <property type="entry name" value="Ammonium_transpt"/>
</dbReference>
<keyword evidence="7" id="KW-0924">Ammonia transport</keyword>
<feature type="transmembrane region" description="Helical" evidence="9">
    <location>
        <begin position="167"/>
        <end position="187"/>
    </location>
</feature>
<dbReference type="PANTHER" id="PTHR43029:SF10">
    <property type="entry name" value="AMMONIUM TRANSPORTER MEP2"/>
    <property type="match status" value="1"/>
</dbReference>
<dbReference type="HOGENOM" id="CLU_000445_33_0_1"/>
<accession>U1GT36</accession>
<dbReference type="AlphaFoldDB" id="U1GT36"/>
<evidence type="ECO:0000256" key="8">
    <source>
        <dbReference type="SAM" id="MobiDB-lite"/>
    </source>
</evidence>
<feature type="transmembrane region" description="Helical" evidence="9">
    <location>
        <begin position="137"/>
        <end position="160"/>
    </location>
</feature>
<evidence type="ECO:0000313" key="11">
    <source>
        <dbReference type="EMBL" id="ERF75146.1"/>
    </source>
</evidence>
<keyword evidence="4 9" id="KW-0812">Transmembrane</keyword>
<feature type="transmembrane region" description="Helical" evidence="9">
    <location>
        <begin position="38"/>
        <end position="60"/>
    </location>
</feature>
<keyword evidence="3" id="KW-0813">Transport</keyword>
<dbReference type="OrthoDB" id="534912at2759"/>
<feature type="transmembrane region" description="Helical" evidence="9">
    <location>
        <begin position="408"/>
        <end position="428"/>
    </location>
</feature>
<evidence type="ECO:0000256" key="5">
    <source>
        <dbReference type="ARBA" id="ARBA00022989"/>
    </source>
</evidence>
<dbReference type="eggNOG" id="KOG0682">
    <property type="taxonomic scope" value="Eukaryota"/>
</dbReference>
<evidence type="ECO:0000256" key="6">
    <source>
        <dbReference type="ARBA" id="ARBA00023136"/>
    </source>
</evidence>
<keyword evidence="5 9" id="KW-1133">Transmembrane helix</keyword>
<feature type="transmembrane region" description="Helical" evidence="9">
    <location>
        <begin position="448"/>
        <end position="476"/>
    </location>
</feature>